<feature type="region of interest" description="Disordered" evidence="1">
    <location>
        <begin position="1"/>
        <end position="51"/>
    </location>
</feature>
<dbReference type="Gene3D" id="1.20.5.740">
    <property type="entry name" value="Single helix bin"/>
    <property type="match status" value="1"/>
</dbReference>
<keyword evidence="4" id="KW-1185">Reference proteome</keyword>
<dbReference type="PANTHER" id="PTHR12356:SF18">
    <property type="entry name" value="NUDC DOMAIN-CONTAINING PROTEIN 2"/>
    <property type="match status" value="1"/>
</dbReference>
<dbReference type="InterPro" id="IPR037898">
    <property type="entry name" value="NudC_fam"/>
</dbReference>
<feature type="domain" description="CS" evidence="2">
    <location>
        <begin position="69"/>
        <end position="164"/>
    </location>
</feature>
<evidence type="ECO:0000256" key="1">
    <source>
        <dbReference type="SAM" id="MobiDB-lite"/>
    </source>
</evidence>
<evidence type="ECO:0000259" key="2">
    <source>
        <dbReference type="PROSITE" id="PS51203"/>
    </source>
</evidence>
<accession>A0ABD3MHM5</accession>
<dbReference type="Proteomes" id="UP001530315">
    <property type="component" value="Unassembled WGS sequence"/>
</dbReference>
<dbReference type="PROSITE" id="PS51203">
    <property type="entry name" value="CS"/>
    <property type="match status" value="1"/>
</dbReference>
<dbReference type="CDD" id="cd06467">
    <property type="entry name" value="p23_NUDC_like"/>
    <property type="match status" value="1"/>
</dbReference>
<feature type="compositionally biased region" description="Basic and acidic residues" evidence="1">
    <location>
        <begin position="1"/>
        <end position="15"/>
    </location>
</feature>
<dbReference type="AlphaFoldDB" id="A0ABD3MHM5"/>
<dbReference type="SUPFAM" id="SSF49764">
    <property type="entry name" value="HSP20-like chaperones"/>
    <property type="match status" value="1"/>
</dbReference>
<name>A0ABD3MHM5_9STRA</name>
<gene>
    <name evidence="3" type="ORF">ACHAW5_003904</name>
</gene>
<evidence type="ECO:0000313" key="4">
    <source>
        <dbReference type="Proteomes" id="UP001530315"/>
    </source>
</evidence>
<comment type="caution">
    <text evidence="3">The sequence shown here is derived from an EMBL/GenBank/DDBJ whole genome shotgun (WGS) entry which is preliminary data.</text>
</comment>
<protein>
    <recommendedName>
        <fullName evidence="2">CS domain-containing protein</fullName>
    </recommendedName>
</protein>
<dbReference type="Pfam" id="PF04969">
    <property type="entry name" value="CS"/>
    <property type="match status" value="1"/>
</dbReference>
<dbReference type="InterPro" id="IPR008978">
    <property type="entry name" value="HSP20-like_chaperone"/>
</dbReference>
<dbReference type="InterPro" id="IPR007052">
    <property type="entry name" value="CS_dom"/>
</dbReference>
<organism evidence="3 4">
    <name type="scientific">Stephanodiscus triporus</name>
    <dbReference type="NCBI Taxonomy" id="2934178"/>
    <lineage>
        <taxon>Eukaryota</taxon>
        <taxon>Sar</taxon>
        <taxon>Stramenopiles</taxon>
        <taxon>Ochrophyta</taxon>
        <taxon>Bacillariophyta</taxon>
        <taxon>Coscinodiscophyceae</taxon>
        <taxon>Thalassiosirophycidae</taxon>
        <taxon>Stephanodiscales</taxon>
        <taxon>Stephanodiscaceae</taxon>
        <taxon>Stephanodiscus</taxon>
    </lineage>
</organism>
<proteinExistence type="predicted"/>
<evidence type="ECO:0000313" key="3">
    <source>
        <dbReference type="EMBL" id="KAL3763606.1"/>
    </source>
</evidence>
<dbReference type="Gene3D" id="2.60.40.790">
    <property type="match status" value="1"/>
</dbReference>
<dbReference type="EMBL" id="JALLAZ020001797">
    <property type="protein sequence ID" value="KAL3763606.1"/>
    <property type="molecule type" value="Genomic_DNA"/>
</dbReference>
<sequence>MSRLDDYSKFDRIDSETDDDGSAANRNDDDRDPVPSPVTAASIPSPVVVRGTRTTKHPTIADRYVFRHGDVKVYEWEQSLEEVTVYIDAPMGQLPSRNAARHIVVDISPDRLRVGLRGGDRYFIDERTFDKVKVKESSWYLDEEGVITIVLSKCFRGQTWEGVLRGHGSCASDGGGIDSEGGGGIRETIDPLTKQEMQRTLMLERFQEENPGFDFRDATFNGEVPDPRTFMGGVGYNH</sequence>
<reference evidence="3 4" key="1">
    <citation type="submission" date="2024-10" db="EMBL/GenBank/DDBJ databases">
        <title>Updated reference genomes for cyclostephanoid diatoms.</title>
        <authorList>
            <person name="Roberts W.R."/>
            <person name="Alverson A.J."/>
        </authorList>
    </citation>
    <scope>NUCLEOTIDE SEQUENCE [LARGE SCALE GENOMIC DNA]</scope>
    <source>
        <strain evidence="3 4">AJA276-08</strain>
    </source>
</reference>
<dbReference type="PANTHER" id="PTHR12356">
    <property type="entry name" value="NUCLEAR MOVEMENT PROTEIN NUDC"/>
    <property type="match status" value="1"/>
</dbReference>